<keyword evidence="1" id="KW-0808">Transferase</keyword>
<feature type="compositionally biased region" description="Basic and acidic residues" evidence="4">
    <location>
        <begin position="985"/>
        <end position="998"/>
    </location>
</feature>
<name>A0ABD0LKQ9_9CAEN</name>
<sequence>EAPGTGEETAANMEGTEGESKPGDVKTEPEVITMDAKSVADGPQVSEEIKNMLSNMHTDPYSEDEAELRFLHSKPSCFIILGKPGVGKTTLARRFAQEWKCELINSTDLILQNMELRTEVGERCNEILTRGEAVPEEVVIKLIQEKLESPEVAHHGYVLDDFPCMSEATMTIEDQVELVKSWKLKPDFIINLKIPDSDLEKRRLGQKLDPEEEGPGELPVEVLERLIKRPEDMSPQAENQIAMYKDKMLRILEDYMADHNQQYLVEMDANNTSTILFKQLLQMLNCFVIRPAACPLRLQDAEEEEIPEEIETDELMRTLAPKLMVAPRFRWRRSRWLRLCPVALHEGNKVPGKPEFAVSFLDKIYCLSSPDALQKFMKNPRPYLLPPQPRPPCKLSVIGAPLSGKTTLCHLLAQKYGAKVLQVEEIIKPRMAEEKLKYIQQVRQESTEASIQAVKTKIKEKMEAEAAAAEEAKEETPETATEGEPKEEPTEQPAEEPKPEEPTPETEPPAEEKPAPPPEPEVDENHPEVIALVEAAVKEAEKQAITLPAEVIVEVMDAAVVEAERNIRNEFPEGPVKGGWIFDNFPNTRDQWNACVDKGLLPDDVIVLNDNSENGKFLATRYYMMNKDTIDASIQERLRLEEEEKKRKEEEKRQRELEEKRKEEEEARLAREEERRRRIEEGEEIPEEEAEGEAADKEAAEDASPREPEEKEEEKEPEETKADEEDKPDAETATEPAPALEREASKQSEGPEDTTASEPADEGEGEEVTEVKEEIKLPEGPEMEAFHRMRQEFEKEFNNVTATITGSTSIEPVTIDLEGKRVEELLEETVKSIEKCLTYQGWEYSGVDEEDPNRSKKKPLGDTNHFCPVALKETGVLFPGNPETAARYREKVYYLSSPEARDKFLANPESYLPKNKPLKPPPLRLLILGPRGSGKTTHGRHLAEKLGLFHIAFKERLQELIIHKTKKKIGPEFEEDQEEEEEPDICTRDKRGGTSTREEEPEVEYTEEEEAIKTSLENNDSLAPEFLENIVAQWWQKEPFKSTGFVLEGFPRTADEARYLSEAGLFPDAALIMTVSDGDVIGRLLPPKLDKWRVKRDKRLAKKARKKEKAKKKRDAAMQKRREELIKERDQRRAERAAERALRSLRLESVQETLEEILIPKLDIDAGRKPHIVRYILNKKLRPYVEFRHSTFERVYTISEKLAHKMIQTGYKQPSRFGRWCPVKLHEGDCIQPMNGPGYPSFPCIYRQHMYFLSSSAAKDTFTNDPMTYLLQESPKPVVPIRIAIVGPPKSGKTTLANRFVEEYGVWRLSVGEAMRHVLTNQPQSELARNMNRCLLRGMVVTEELQTMALEVCMLDMRCQTRGYVLDGYPMTKRQVELMTERNIIPVRVINLELDSKEVLVRGVKDRLAPTRTLPLHDSAQILQMKIVAFKKHSPDILQWYNEQHMNVVPMNASESKWWVWDRTLEASNAAIKQIQTYLQRIEQGKAASVADMCITPTEFVQRIGDYGQYCPVSLALREELVDCSTTRSLKYAAEFRGHYYKMKGQKELDQFLAEPEKYVPPLAPHKLPEPALLPRRRMHEPGQKLPAVELQGYCPVTFLDGKCRYEAIVPGNDEFIAEYREKFYRMETEEKLLKLMSLPEKYWNLKLPHKLPPVKAPLQETSLPMLGYMEQGVATALIASLTAAGNFKPKYPFLSSTRSALLYVAYHLKAFNPKSSDYVRKKYKQKLQKFEETCNLIRYLGNNMTVRYRDPNERPADFDSKLEVFFALKGIEPTPTWIA</sequence>
<gene>
    <name evidence="6" type="ORF">BaRGS_00008622</name>
</gene>
<feature type="compositionally biased region" description="Basic and acidic residues" evidence="4">
    <location>
        <begin position="642"/>
        <end position="680"/>
    </location>
</feature>
<dbReference type="GO" id="GO:0016301">
    <property type="term" value="F:kinase activity"/>
    <property type="evidence" value="ECO:0007669"/>
    <property type="project" value="UniProtKB-KW"/>
</dbReference>
<feature type="region of interest" description="Disordered" evidence="4">
    <location>
        <begin position="1"/>
        <end position="28"/>
    </location>
</feature>
<feature type="domain" description="AAA+ ATPase" evidence="5">
    <location>
        <begin position="921"/>
        <end position="1187"/>
    </location>
</feature>
<reference evidence="6 7" key="1">
    <citation type="journal article" date="2023" name="Sci. Data">
        <title>Genome assembly of the Korean intertidal mud-creeper Batillaria attramentaria.</title>
        <authorList>
            <person name="Patra A.K."/>
            <person name="Ho P.T."/>
            <person name="Jun S."/>
            <person name="Lee S.J."/>
            <person name="Kim Y."/>
            <person name="Won Y.J."/>
        </authorList>
    </citation>
    <scope>NUCLEOTIDE SEQUENCE [LARGE SCALE GENOMIC DNA]</scope>
    <source>
        <strain evidence="6">Wonlab-2016</strain>
    </source>
</reference>
<organism evidence="6 7">
    <name type="scientific">Batillaria attramentaria</name>
    <dbReference type="NCBI Taxonomy" id="370345"/>
    <lineage>
        <taxon>Eukaryota</taxon>
        <taxon>Metazoa</taxon>
        <taxon>Spiralia</taxon>
        <taxon>Lophotrochozoa</taxon>
        <taxon>Mollusca</taxon>
        <taxon>Gastropoda</taxon>
        <taxon>Caenogastropoda</taxon>
        <taxon>Sorbeoconcha</taxon>
        <taxon>Cerithioidea</taxon>
        <taxon>Batillariidae</taxon>
        <taxon>Batillaria</taxon>
    </lineage>
</organism>
<evidence type="ECO:0000256" key="2">
    <source>
        <dbReference type="ARBA" id="ARBA00022741"/>
    </source>
</evidence>
<feature type="region of interest" description="Disordered" evidence="4">
    <location>
        <begin position="971"/>
        <end position="1011"/>
    </location>
</feature>
<dbReference type="PANTHER" id="PTHR23359">
    <property type="entry name" value="NUCLEOTIDE KINASE"/>
    <property type="match status" value="1"/>
</dbReference>
<proteinExistence type="predicted"/>
<dbReference type="Gene3D" id="3.40.50.300">
    <property type="entry name" value="P-loop containing nucleotide triphosphate hydrolases"/>
    <property type="match status" value="4"/>
</dbReference>
<dbReference type="EMBL" id="JACVVK020000039">
    <property type="protein sequence ID" value="KAK7500075.1"/>
    <property type="molecule type" value="Genomic_DNA"/>
</dbReference>
<feature type="compositionally biased region" description="Acidic residues" evidence="4">
    <location>
        <begin position="710"/>
        <end position="728"/>
    </location>
</feature>
<feature type="compositionally biased region" description="Basic residues" evidence="4">
    <location>
        <begin position="1103"/>
        <end position="1114"/>
    </location>
</feature>
<protein>
    <recommendedName>
        <fullName evidence="5">AAA+ ATPase domain-containing protein</fullName>
    </recommendedName>
</protein>
<feature type="region of interest" description="Disordered" evidence="4">
    <location>
        <begin position="462"/>
        <end position="523"/>
    </location>
</feature>
<dbReference type="InterPro" id="IPR027417">
    <property type="entry name" value="P-loop_NTPase"/>
</dbReference>
<feature type="compositionally biased region" description="Acidic residues" evidence="4">
    <location>
        <begin position="972"/>
        <end position="984"/>
    </location>
</feature>
<feature type="compositionally biased region" description="Basic and acidic residues" evidence="4">
    <location>
        <begin position="18"/>
        <end position="28"/>
    </location>
</feature>
<feature type="region of interest" description="Disordered" evidence="4">
    <location>
        <begin position="1103"/>
        <end position="1130"/>
    </location>
</feature>
<feature type="compositionally biased region" description="Basic and acidic residues" evidence="4">
    <location>
        <begin position="483"/>
        <end position="501"/>
    </location>
</feature>
<dbReference type="SUPFAM" id="SSF52540">
    <property type="entry name" value="P-loop containing nucleoside triphosphate hydrolases"/>
    <property type="match status" value="4"/>
</dbReference>
<feature type="compositionally biased region" description="Basic and acidic residues" evidence="4">
    <location>
        <begin position="769"/>
        <end position="782"/>
    </location>
</feature>
<feature type="region of interest" description="Disordered" evidence="4">
    <location>
        <begin position="642"/>
        <end position="782"/>
    </location>
</feature>
<dbReference type="Pfam" id="PF00406">
    <property type="entry name" value="ADK"/>
    <property type="match status" value="2"/>
</dbReference>
<dbReference type="InterPro" id="IPR000850">
    <property type="entry name" value="Adenylat/UMP-CMP_kin"/>
</dbReference>
<evidence type="ECO:0000259" key="5">
    <source>
        <dbReference type="SMART" id="SM00382"/>
    </source>
</evidence>
<keyword evidence="2" id="KW-0547">Nucleotide-binding</keyword>
<feature type="compositionally biased region" description="Acidic residues" evidence="4">
    <location>
        <begin position="999"/>
        <end position="1010"/>
    </location>
</feature>
<feature type="compositionally biased region" description="Basic and acidic residues" evidence="4">
    <location>
        <begin position="462"/>
        <end position="476"/>
    </location>
</feature>
<comment type="caution">
    <text evidence="6">The sequence shown here is derived from an EMBL/GenBank/DDBJ whole genome shotgun (WGS) entry which is preliminary data.</text>
</comment>
<feature type="compositionally biased region" description="Basic and acidic residues" evidence="4">
    <location>
        <begin position="694"/>
        <end position="709"/>
    </location>
</feature>
<keyword evidence="7" id="KW-1185">Reference proteome</keyword>
<evidence type="ECO:0000256" key="4">
    <source>
        <dbReference type="SAM" id="MobiDB-lite"/>
    </source>
</evidence>
<feature type="non-terminal residue" evidence="6">
    <location>
        <position position="1"/>
    </location>
</feature>
<evidence type="ECO:0000256" key="3">
    <source>
        <dbReference type="ARBA" id="ARBA00022777"/>
    </source>
</evidence>
<feature type="compositionally biased region" description="Basic and acidic residues" evidence="4">
    <location>
        <begin position="1115"/>
        <end position="1130"/>
    </location>
</feature>
<evidence type="ECO:0000313" key="6">
    <source>
        <dbReference type="EMBL" id="KAK7500075.1"/>
    </source>
</evidence>
<feature type="domain" description="AAA+ ATPase" evidence="5">
    <location>
        <begin position="74"/>
        <end position="214"/>
    </location>
</feature>
<evidence type="ECO:0000313" key="7">
    <source>
        <dbReference type="Proteomes" id="UP001519460"/>
    </source>
</evidence>
<accession>A0ABD0LKQ9</accession>
<dbReference type="InterPro" id="IPR003593">
    <property type="entry name" value="AAA+_ATPase"/>
</dbReference>
<feature type="compositionally biased region" description="Acidic residues" evidence="4">
    <location>
        <begin position="759"/>
        <end position="768"/>
    </location>
</feature>
<evidence type="ECO:0000256" key="1">
    <source>
        <dbReference type="ARBA" id="ARBA00022679"/>
    </source>
</evidence>
<dbReference type="GO" id="GO:0000166">
    <property type="term" value="F:nucleotide binding"/>
    <property type="evidence" value="ECO:0007669"/>
    <property type="project" value="UniProtKB-KW"/>
</dbReference>
<feature type="domain" description="AAA+ ATPase" evidence="5">
    <location>
        <begin position="391"/>
        <end position="828"/>
    </location>
</feature>
<dbReference type="SMART" id="SM00382">
    <property type="entry name" value="AAA"/>
    <property type="match status" value="4"/>
</dbReference>
<feature type="domain" description="AAA+ ATPase" evidence="5">
    <location>
        <begin position="1279"/>
        <end position="1415"/>
    </location>
</feature>
<dbReference type="Proteomes" id="UP001519460">
    <property type="component" value="Unassembled WGS sequence"/>
</dbReference>
<feature type="compositionally biased region" description="Acidic residues" evidence="4">
    <location>
        <begin position="681"/>
        <end position="693"/>
    </location>
</feature>
<dbReference type="CDD" id="cd01428">
    <property type="entry name" value="ADK"/>
    <property type="match status" value="1"/>
</dbReference>
<keyword evidence="3" id="KW-0418">Kinase</keyword>